<protein>
    <recommendedName>
        <fullName evidence="1">Pyridoxamine 5'-phosphate oxidase N-terminal domain-containing protein</fullName>
    </recommendedName>
</protein>
<dbReference type="InterPro" id="IPR012349">
    <property type="entry name" value="Split_barrel_FMN-bd"/>
</dbReference>
<feature type="domain" description="Pyridoxamine 5'-phosphate oxidase N-terminal" evidence="1">
    <location>
        <begin position="4"/>
        <end position="120"/>
    </location>
</feature>
<dbReference type="PANTHER" id="PTHR40660:SF1">
    <property type="entry name" value="5'-PHOSPHATE OXIDASE PUTATIVE DOMAIN-CONTAINING PROTEIN-RELATED"/>
    <property type="match status" value="1"/>
</dbReference>
<comment type="caution">
    <text evidence="2">The sequence shown here is derived from an EMBL/GenBank/DDBJ whole genome shotgun (WGS) entry which is preliminary data.</text>
</comment>
<accession>X0VX93</accession>
<evidence type="ECO:0000313" key="2">
    <source>
        <dbReference type="EMBL" id="GAG17038.1"/>
    </source>
</evidence>
<dbReference type="Pfam" id="PF01243">
    <property type="entry name" value="PNPOx_N"/>
    <property type="match status" value="1"/>
</dbReference>
<dbReference type="AlphaFoldDB" id="X0VX93"/>
<reference evidence="2" key="1">
    <citation type="journal article" date="2014" name="Front. Microbiol.">
        <title>High frequency of phylogenetically diverse reductive dehalogenase-homologous genes in deep subseafloor sedimentary metagenomes.</title>
        <authorList>
            <person name="Kawai M."/>
            <person name="Futagami T."/>
            <person name="Toyoda A."/>
            <person name="Takaki Y."/>
            <person name="Nishi S."/>
            <person name="Hori S."/>
            <person name="Arai W."/>
            <person name="Tsubouchi T."/>
            <person name="Morono Y."/>
            <person name="Uchiyama I."/>
            <person name="Ito T."/>
            <person name="Fujiyama A."/>
            <person name="Inagaki F."/>
            <person name="Takami H."/>
        </authorList>
    </citation>
    <scope>NUCLEOTIDE SEQUENCE</scope>
    <source>
        <strain evidence="2">Expedition CK06-06</strain>
    </source>
</reference>
<dbReference type="InterPro" id="IPR011576">
    <property type="entry name" value="Pyridox_Oxase_N"/>
</dbReference>
<dbReference type="Gene3D" id="2.30.110.10">
    <property type="entry name" value="Electron Transport, Fmn-binding Protein, Chain A"/>
    <property type="match status" value="1"/>
</dbReference>
<dbReference type="SUPFAM" id="SSF50475">
    <property type="entry name" value="FMN-binding split barrel"/>
    <property type="match status" value="1"/>
</dbReference>
<name>X0VX93_9ZZZZ</name>
<dbReference type="PANTHER" id="PTHR40660">
    <property type="entry name" value="5'-PHOSPHATE OXIDASE PUTATIVE DOMAIN-CONTAINING PROTEIN-RELATED"/>
    <property type="match status" value="1"/>
</dbReference>
<gene>
    <name evidence="2" type="ORF">S01H1_54411</name>
</gene>
<sequence length="131" mass="14351">MVKLTQEMKDLVGRAEVAKVLATINPDGTPNVGPKMSTHVLDDGSLAYAEVTAKHHYENVKRDPRVAIAVVDWAGRAGFRFIGEAEIHESGELYDLEASRLPPEWKPRAAVRVKVSEVHSLSGPQAGERIL</sequence>
<organism evidence="2">
    <name type="scientific">marine sediment metagenome</name>
    <dbReference type="NCBI Taxonomy" id="412755"/>
    <lineage>
        <taxon>unclassified sequences</taxon>
        <taxon>metagenomes</taxon>
        <taxon>ecological metagenomes</taxon>
    </lineage>
</organism>
<proteinExistence type="predicted"/>
<dbReference type="EMBL" id="BARS01035304">
    <property type="protein sequence ID" value="GAG17038.1"/>
    <property type="molecule type" value="Genomic_DNA"/>
</dbReference>
<evidence type="ECO:0000259" key="1">
    <source>
        <dbReference type="Pfam" id="PF01243"/>
    </source>
</evidence>